<keyword evidence="2" id="KW-1185">Reference proteome</keyword>
<dbReference type="Proteomes" id="UP000078046">
    <property type="component" value="Unassembled WGS sequence"/>
</dbReference>
<gene>
    <name evidence="1" type="ORF">A3Q56_08410</name>
</gene>
<evidence type="ECO:0000313" key="2">
    <source>
        <dbReference type="Proteomes" id="UP000078046"/>
    </source>
</evidence>
<protein>
    <submittedName>
        <fullName evidence="1">Uncharacterized protein</fullName>
    </submittedName>
</protein>
<sequence length="65" mass="7172">MIIEAFCANNLVPILVDTGASKNFCSEQFGKQFEAKAVARQSFVGAFVKILKPTNKLLYLFVMAV</sequence>
<proteinExistence type="predicted"/>
<accession>A0A177APC8</accession>
<dbReference type="AlphaFoldDB" id="A0A177APC8"/>
<comment type="caution">
    <text evidence="1">The sequence shown here is derived from an EMBL/GenBank/DDBJ whole genome shotgun (WGS) entry which is preliminary data.</text>
</comment>
<organism evidence="1 2">
    <name type="scientific">Intoshia linei</name>
    <dbReference type="NCBI Taxonomy" id="1819745"/>
    <lineage>
        <taxon>Eukaryota</taxon>
        <taxon>Metazoa</taxon>
        <taxon>Spiralia</taxon>
        <taxon>Lophotrochozoa</taxon>
        <taxon>Mesozoa</taxon>
        <taxon>Orthonectida</taxon>
        <taxon>Rhopaluridae</taxon>
        <taxon>Intoshia</taxon>
    </lineage>
</organism>
<reference evidence="1 2" key="1">
    <citation type="submission" date="2016-04" db="EMBL/GenBank/DDBJ databases">
        <title>The genome of Intoshia linei affirms orthonectids as highly simplified spiralians.</title>
        <authorList>
            <person name="Mikhailov K.V."/>
            <person name="Slusarev G.S."/>
            <person name="Nikitin M.A."/>
            <person name="Logacheva M.D."/>
            <person name="Penin A."/>
            <person name="Aleoshin V."/>
            <person name="Panchin Y.V."/>
        </authorList>
    </citation>
    <scope>NUCLEOTIDE SEQUENCE [LARGE SCALE GENOMIC DNA]</scope>
    <source>
        <strain evidence="1">Intl2013</strain>
        <tissue evidence="1">Whole animal</tissue>
    </source>
</reference>
<evidence type="ECO:0000313" key="1">
    <source>
        <dbReference type="EMBL" id="OAF63865.1"/>
    </source>
</evidence>
<name>A0A177APC8_9BILA</name>
<dbReference type="EMBL" id="LWCA01002442">
    <property type="protein sequence ID" value="OAF63865.1"/>
    <property type="molecule type" value="Genomic_DNA"/>
</dbReference>